<proteinExistence type="predicted"/>
<evidence type="ECO:0000259" key="1">
    <source>
        <dbReference type="PROSITE" id="PS50846"/>
    </source>
</evidence>
<comment type="caution">
    <text evidence="2">The sequence shown here is derived from an EMBL/GenBank/DDBJ whole genome shotgun (WGS) entry which is preliminary data.</text>
</comment>
<dbReference type="PROSITE" id="PS50846">
    <property type="entry name" value="HMA_2"/>
    <property type="match status" value="1"/>
</dbReference>
<dbReference type="SUPFAM" id="SSF55008">
    <property type="entry name" value="HMA, heavy metal-associated domain"/>
    <property type="match status" value="1"/>
</dbReference>
<dbReference type="Proteomes" id="UP000322530">
    <property type="component" value="Unassembled WGS sequence"/>
</dbReference>
<dbReference type="EMBL" id="BIXY01000004">
    <property type="protein sequence ID" value="GCF06985.1"/>
    <property type="molecule type" value="Genomic_DNA"/>
</dbReference>
<evidence type="ECO:0000313" key="3">
    <source>
        <dbReference type="Proteomes" id="UP000322530"/>
    </source>
</evidence>
<organism evidence="2 3">
    <name type="scientific">Dictyobacter arantiisoli</name>
    <dbReference type="NCBI Taxonomy" id="2014874"/>
    <lineage>
        <taxon>Bacteria</taxon>
        <taxon>Bacillati</taxon>
        <taxon>Chloroflexota</taxon>
        <taxon>Ktedonobacteria</taxon>
        <taxon>Ktedonobacterales</taxon>
        <taxon>Dictyobacteraceae</taxon>
        <taxon>Dictyobacter</taxon>
    </lineage>
</organism>
<dbReference type="InterPro" id="IPR036163">
    <property type="entry name" value="HMA_dom_sf"/>
</dbReference>
<keyword evidence="3" id="KW-1185">Reference proteome</keyword>
<reference evidence="2 3" key="1">
    <citation type="submission" date="2019-01" db="EMBL/GenBank/DDBJ databases">
        <title>Draft genome sequence of Dictyobacter sp. Uno17.</title>
        <authorList>
            <person name="Wang C.M."/>
            <person name="Zheng Y."/>
            <person name="Sakai Y."/>
            <person name="Abe K."/>
            <person name="Yokota A."/>
            <person name="Yabe S."/>
        </authorList>
    </citation>
    <scope>NUCLEOTIDE SEQUENCE [LARGE SCALE GENOMIC DNA]</scope>
    <source>
        <strain evidence="2 3">Uno17</strain>
    </source>
</reference>
<dbReference type="PRINTS" id="PR00946">
    <property type="entry name" value="HGSCAVENGER"/>
</dbReference>
<sequence>MANLQDITLSVPDVSCEHCVKTINGALSPLAGVEAVSTDIPTKSVHLRFDASQLSMEKIEAVLDDAGYTISQAPAPTPRTSGKPLNLI</sequence>
<accession>A0A5A5T6W0</accession>
<dbReference type="Pfam" id="PF00403">
    <property type="entry name" value="HMA"/>
    <property type="match status" value="1"/>
</dbReference>
<dbReference type="GO" id="GO:0046872">
    <property type="term" value="F:metal ion binding"/>
    <property type="evidence" value="ECO:0007669"/>
    <property type="project" value="InterPro"/>
</dbReference>
<name>A0A5A5T6W0_9CHLR</name>
<dbReference type="CDD" id="cd00371">
    <property type="entry name" value="HMA"/>
    <property type="match status" value="1"/>
</dbReference>
<gene>
    <name evidence="2" type="primary">copZ</name>
    <name evidence="2" type="ORF">KDI_05490</name>
</gene>
<dbReference type="AlphaFoldDB" id="A0A5A5T6W0"/>
<dbReference type="RefSeq" id="WP_235932468.1">
    <property type="nucleotide sequence ID" value="NZ_BIXY01000004.1"/>
</dbReference>
<dbReference type="InterPro" id="IPR001802">
    <property type="entry name" value="MerP/CopZ"/>
</dbReference>
<dbReference type="Gene3D" id="3.30.70.100">
    <property type="match status" value="1"/>
</dbReference>
<evidence type="ECO:0000313" key="2">
    <source>
        <dbReference type="EMBL" id="GCF06985.1"/>
    </source>
</evidence>
<protein>
    <submittedName>
        <fullName evidence="2">Copper chaperone CopZ</fullName>
    </submittedName>
</protein>
<feature type="domain" description="HMA" evidence="1">
    <location>
        <begin position="5"/>
        <end position="71"/>
    </location>
</feature>
<dbReference type="InterPro" id="IPR006121">
    <property type="entry name" value="HMA_dom"/>
</dbReference>